<reference evidence="3" key="1">
    <citation type="journal article" date="2021" name="Environ. Microbiol.">
        <title>New insights into the diversity and evolution of the archaeal mobilome from three complete genomes of Saccharolobus shibatae.</title>
        <authorList>
            <person name="Medvedeva S."/>
            <person name="Brandt D."/>
            <person name="Cvirkaite-Krupovic V."/>
            <person name="Liu Y."/>
            <person name="Severinov K."/>
            <person name="Ishino S."/>
            <person name="Ishino Y."/>
            <person name="Prangishvili D."/>
            <person name="Kalinowski J."/>
            <person name="Krupovic M."/>
        </authorList>
    </citation>
    <scope>NUCLEOTIDE SEQUENCE</scope>
    <source>
        <strain evidence="3">B12</strain>
    </source>
</reference>
<dbReference type="PROSITE" id="PS51898">
    <property type="entry name" value="TYR_RECOMBINASE"/>
    <property type="match status" value="1"/>
</dbReference>
<dbReference type="InterPro" id="IPR013762">
    <property type="entry name" value="Integrase-like_cat_sf"/>
</dbReference>
<dbReference type="RefSeq" id="WP_322789626.1">
    <property type="nucleotide sequence ID" value="NZ_CP077717.1"/>
</dbReference>
<dbReference type="Pfam" id="PF00589">
    <property type="entry name" value="Phage_integrase"/>
    <property type="match status" value="1"/>
</dbReference>
<dbReference type="GO" id="GO:0003677">
    <property type="term" value="F:DNA binding"/>
    <property type="evidence" value="ECO:0007669"/>
    <property type="project" value="InterPro"/>
</dbReference>
<evidence type="ECO:0000256" key="1">
    <source>
        <dbReference type="ARBA" id="ARBA00023172"/>
    </source>
</evidence>
<dbReference type="EMBL" id="CP077717">
    <property type="protein sequence ID" value="QXJ29257.1"/>
    <property type="molecule type" value="Genomic_DNA"/>
</dbReference>
<gene>
    <name evidence="3" type="ORF">J5U23_02126</name>
</gene>
<protein>
    <submittedName>
        <fullName evidence="3">Phage integrase</fullName>
    </submittedName>
</protein>
<dbReference type="GO" id="GO:0015074">
    <property type="term" value="P:DNA integration"/>
    <property type="evidence" value="ECO:0007669"/>
    <property type="project" value="InterPro"/>
</dbReference>
<dbReference type="Gene3D" id="1.10.443.10">
    <property type="entry name" value="Intergrase catalytic core"/>
    <property type="match status" value="1"/>
</dbReference>
<dbReference type="KEGG" id="sshi:J5U23_02126"/>
<feature type="domain" description="Tyr recombinase" evidence="2">
    <location>
        <begin position="31"/>
        <end position="221"/>
    </location>
</feature>
<dbReference type="InterPro" id="IPR011010">
    <property type="entry name" value="DNA_brk_join_enz"/>
</dbReference>
<dbReference type="CDD" id="cd00397">
    <property type="entry name" value="DNA_BRE_C"/>
    <property type="match status" value="1"/>
</dbReference>
<evidence type="ECO:0000313" key="3">
    <source>
        <dbReference type="EMBL" id="QXJ29257.1"/>
    </source>
</evidence>
<proteinExistence type="predicted"/>
<keyword evidence="1" id="KW-0233">DNA recombination</keyword>
<dbReference type="Proteomes" id="UP000694018">
    <property type="component" value="Chromosome"/>
</dbReference>
<dbReference type="AlphaFoldDB" id="A0A8F5BPW0"/>
<name>A0A8F5BPW0_SACSH</name>
<dbReference type="GO" id="GO:0006310">
    <property type="term" value="P:DNA recombination"/>
    <property type="evidence" value="ECO:0007669"/>
    <property type="project" value="UniProtKB-KW"/>
</dbReference>
<evidence type="ECO:0000313" key="4">
    <source>
        <dbReference type="Proteomes" id="UP000694018"/>
    </source>
</evidence>
<dbReference type="InterPro" id="IPR002104">
    <property type="entry name" value="Integrase_catalytic"/>
</dbReference>
<accession>A0A8F5BPW0</accession>
<organism evidence="3 4">
    <name type="scientific">Saccharolobus shibatae (strain ATCC 51178 / DSM 5389 / JCM 8931 / NBRC 15437 / B12)</name>
    <name type="common">Sulfolobus shibatae</name>
    <dbReference type="NCBI Taxonomy" id="523848"/>
    <lineage>
        <taxon>Archaea</taxon>
        <taxon>Thermoproteota</taxon>
        <taxon>Thermoprotei</taxon>
        <taxon>Sulfolobales</taxon>
        <taxon>Sulfolobaceae</taxon>
        <taxon>Saccharolobus</taxon>
    </lineage>
</organism>
<evidence type="ECO:0000259" key="2">
    <source>
        <dbReference type="PROSITE" id="PS51898"/>
    </source>
</evidence>
<sequence>MVIKEVIKPKNPRIARELYDAVKIPKYEREYTPINLELETVKQIFNAIEGLGAKAYFLILAETGLRTGEVFSLRLDQVDLENRVIRIGKVTKTKRAYVTFIHQPTVEWLKETYLPYRERFVRRYANSLKALNVNIEQWKAKLFPFDEDDIRTEIKIAMRKVIGREFRLYDLRSFFASYMLKQGVSPLVVNVLQGRTPPQQFQILQERYLNLSEKELREIYDKHAPRLL</sequence>
<dbReference type="GeneID" id="86583708"/>
<dbReference type="SUPFAM" id="SSF56349">
    <property type="entry name" value="DNA breaking-rejoining enzymes"/>
    <property type="match status" value="1"/>
</dbReference>